<gene>
    <name evidence="1" type="ORF">LRC451</name>
</gene>
<dbReference type="STRING" id="351160.LRC451"/>
<reference evidence="1 2" key="1">
    <citation type="journal article" date="2006" name="Science">
        <title>Genome of rice cluster I archaea -- the key methane producers in the rice rhizosphere.</title>
        <authorList>
            <person name="Erkel C."/>
            <person name="Kube M."/>
            <person name="Reinhardt R."/>
            <person name="Liesack W."/>
        </authorList>
    </citation>
    <scope>NUCLEOTIDE SEQUENCE [LARGE SCALE GENOMIC DNA]</scope>
    <source>
        <strain evidence="2">DSM 22066 / NBRC 105507 / MRE50</strain>
    </source>
</reference>
<organism evidence="1 2">
    <name type="scientific">Methanocella arvoryzae (strain DSM 22066 / NBRC 105507 / MRE50)</name>
    <dbReference type="NCBI Taxonomy" id="351160"/>
    <lineage>
        <taxon>Archaea</taxon>
        <taxon>Methanobacteriati</taxon>
        <taxon>Methanobacteriota</taxon>
        <taxon>Stenosarchaea group</taxon>
        <taxon>Methanomicrobia</taxon>
        <taxon>Methanocellales</taxon>
        <taxon>Methanocellaceae</taxon>
        <taxon>Methanocella</taxon>
    </lineage>
</organism>
<dbReference type="AlphaFoldDB" id="Q0W887"/>
<dbReference type="Proteomes" id="UP000000663">
    <property type="component" value="Chromosome"/>
</dbReference>
<proteinExistence type="predicted"/>
<dbReference type="EMBL" id="AM114193">
    <property type="protein sequence ID" value="CAJ35406.1"/>
    <property type="molecule type" value="Genomic_DNA"/>
</dbReference>
<evidence type="ECO:0000313" key="2">
    <source>
        <dbReference type="Proteomes" id="UP000000663"/>
    </source>
</evidence>
<sequence length="340" mass="37564">MAGTAGVFTEKGMRKSLNDQPGCLLMSGIARDELTGRIDAIIYRSRGPDSFYVSEHACSAARGRQINTSLRNLAREVRKDVGLGLYALPRYRRLHTFVTLARVTVHLKDGYRSQWFPCRVDEVEDYRGRRSFEASCPTNYLHESGKTIKEAMNRLGDVIEARYKGEGLHDLMREIPKCPILATIDVSPDQQSRWGTAVITPGQGSYTASIPGSQVEASSRDPYQALLNAEQKLAGQGTTIAPLSDEPVFCVADVPLALFDGTHLHRFLISISFHENDGSSFYVARAPQAGDLSIQSQSFDDALAGIRDAIALECREKTLAEITEMLKVPPFLATVRLPRT</sequence>
<evidence type="ECO:0000313" key="1">
    <source>
        <dbReference type="EMBL" id="CAJ35406.1"/>
    </source>
</evidence>
<dbReference type="KEGG" id="rci:LRC451"/>
<keyword evidence="2" id="KW-1185">Reference proteome</keyword>
<protein>
    <submittedName>
        <fullName evidence="1">Uncharacterized protein</fullName>
    </submittedName>
</protein>
<accession>Q0W887</accession>
<name>Q0W887_METAR</name>